<dbReference type="PANTHER" id="PTHR43618:SF18">
    <property type="entry name" value="SHORT CHAIN DEHYDROGENASE_REDUCTASE FAMILY (AFU_ORTHOLOGUE AFUA_5G12480)"/>
    <property type="match status" value="1"/>
</dbReference>
<gene>
    <name evidence="4" type="ORF">K470DRAFT_298367</name>
</gene>
<sequence length="245" mass="26526">MIPSNRKHQTFFQVNGIVAVITGGRSGLSLYATRALDANGAKAVYIIGRREETLKEGAATGPCKAKGEKPSINDFQDALWQMPAKRVSSIFELNSTATYFTGVASLFPCKLAQESQIIINSSGLTFSREPTLSFLFTMSKVGLNHLVKMLSIALATYDHHIRCNAMAPGLYPNHMSKYTGPPSQDDAFADAYATQSGKFNPSKRMGSERNFAGVFLFMASQAGSYMNGQIITPDGGSLTQIPATY</sequence>
<evidence type="ECO:0000256" key="3">
    <source>
        <dbReference type="ARBA" id="ARBA00023002"/>
    </source>
</evidence>
<dbReference type="GO" id="GO:0016491">
    <property type="term" value="F:oxidoreductase activity"/>
    <property type="evidence" value="ECO:0007669"/>
    <property type="project" value="UniProtKB-KW"/>
</dbReference>
<reference evidence="4" key="1">
    <citation type="journal article" date="2020" name="Stud. Mycol.">
        <title>101 Dothideomycetes genomes: a test case for predicting lifestyles and emergence of pathogens.</title>
        <authorList>
            <person name="Haridas S."/>
            <person name="Albert R."/>
            <person name="Binder M."/>
            <person name="Bloem J."/>
            <person name="Labutti K."/>
            <person name="Salamov A."/>
            <person name="Andreopoulos B."/>
            <person name="Baker S."/>
            <person name="Barry K."/>
            <person name="Bills G."/>
            <person name="Bluhm B."/>
            <person name="Cannon C."/>
            <person name="Castanera R."/>
            <person name="Culley D."/>
            <person name="Daum C."/>
            <person name="Ezra D."/>
            <person name="Gonzalez J."/>
            <person name="Henrissat B."/>
            <person name="Kuo A."/>
            <person name="Liang C."/>
            <person name="Lipzen A."/>
            <person name="Lutzoni F."/>
            <person name="Magnuson J."/>
            <person name="Mondo S."/>
            <person name="Nolan M."/>
            <person name="Ohm R."/>
            <person name="Pangilinan J."/>
            <person name="Park H.-J."/>
            <person name="Ramirez L."/>
            <person name="Alfaro M."/>
            <person name="Sun H."/>
            <person name="Tritt A."/>
            <person name="Yoshinaga Y."/>
            <person name="Zwiers L.-H."/>
            <person name="Turgeon B."/>
            <person name="Goodwin S."/>
            <person name="Spatafora J."/>
            <person name="Crous P."/>
            <person name="Grigoriev I."/>
        </authorList>
    </citation>
    <scope>NUCLEOTIDE SEQUENCE</scope>
    <source>
        <strain evidence="4">CBS 480.64</strain>
    </source>
</reference>
<dbReference type="SUPFAM" id="SSF51735">
    <property type="entry name" value="NAD(P)-binding Rossmann-fold domains"/>
    <property type="match status" value="1"/>
</dbReference>
<dbReference type="Gene3D" id="3.40.50.720">
    <property type="entry name" value="NAD(P)-binding Rossmann-like Domain"/>
    <property type="match status" value="2"/>
</dbReference>
<organism evidence="4 5">
    <name type="scientific">Piedraia hortae CBS 480.64</name>
    <dbReference type="NCBI Taxonomy" id="1314780"/>
    <lineage>
        <taxon>Eukaryota</taxon>
        <taxon>Fungi</taxon>
        <taxon>Dikarya</taxon>
        <taxon>Ascomycota</taxon>
        <taxon>Pezizomycotina</taxon>
        <taxon>Dothideomycetes</taxon>
        <taxon>Dothideomycetidae</taxon>
        <taxon>Capnodiales</taxon>
        <taxon>Piedraiaceae</taxon>
        <taxon>Piedraia</taxon>
    </lineage>
</organism>
<keyword evidence="3" id="KW-0560">Oxidoreductase</keyword>
<accession>A0A6A7C5Z2</accession>
<dbReference type="InterPro" id="IPR036291">
    <property type="entry name" value="NAD(P)-bd_dom_sf"/>
</dbReference>
<keyword evidence="2" id="KW-0521">NADP</keyword>
<dbReference type="AlphaFoldDB" id="A0A6A7C5Z2"/>
<name>A0A6A7C5Z2_9PEZI</name>
<dbReference type="Proteomes" id="UP000799421">
    <property type="component" value="Unassembled WGS sequence"/>
</dbReference>
<proteinExistence type="inferred from homology"/>
<evidence type="ECO:0000256" key="2">
    <source>
        <dbReference type="ARBA" id="ARBA00022857"/>
    </source>
</evidence>
<evidence type="ECO:0000313" key="5">
    <source>
        <dbReference type="Proteomes" id="UP000799421"/>
    </source>
</evidence>
<dbReference type="EMBL" id="MU005964">
    <property type="protein sequence ID" value="KAF2862672.1"/>
    <property type="molecule type" value="Genomic_DNA"/>
</dbReference>
<dbReference type="OrthoDB" id="2898618at2759"/>
<dbReference type="Pfam" id="PF13561">
    <property type="entry name" value="adh_short_C2"/>
    <property type="match status" value="1"/>
</dbReference>
<protein>
    <submittedName>
        <fullName evidence="4">NAD(P)-binding protein</fullName>
    </submittedName>
</protein>
<evidence type="ECO:0000256" key="1">
    <source>
        <dbReference type="ARBA" id="ARBA00006484"/>
    </source>
</evidence>
<comment type="similarity">
    <text evidence="1">Belongs to the short-chain dehydrogenases/reductases (SDR) family.</text>
</comment>
<keyword evidence="5" id="KW-1185">Reference proteome</keyword>
<dbReference type="PANTHER" id="PTHR43618">
    <property type="entry name" value="7-ALPHA-HYDROXYSTEROID DEHYDROGENASE"/>
    <property type="match status" value="1"/>
</dbReference>
<dbReference type="InterPro" id="IPR052178">
    <property type="entry name" value="Sec_Metab_Biosynth_SDR"/>
</dbReference>
<dbReference type="InterPro" id="IPR002347">
    <property type="entry name" value="SDR_fam"/>
</dbReference>
<dbReference type="PRINTS" id="PR00081">
    <property type="entry name" value="GDHRDH"/>
</dbReference>
<evidence type="ECO:0000313" key="4">
    <source>
        <dbReference type="EMBL" id="KAF2862672.1"/>
    </source>
</evidence>